<evidence type="ECO:0000313" key="2">
    <source>
        <dbReference type="Proteomes" id="UP001493153"/>
    </source>
</evidence>
<organism evidence="1 2">
    <name type="scientific">Mycetohabitans rhizoxinica</name>
    <dbReference type="NCBI Taxonomy" id="412963"/>
    <lineage>
        <taxon>Bacteria</taxon>
        <taxon>Pseudomonadati</taxon>
        <taxon>Pseudomonadota</taxon>
        <taxon>Betaproteobacteria</taxon>
        <taxon>Burkholderiales</taxon>
        <taxon>Burkholderiaceae</taxon>
        <taxon>Mycetohabitans</taxon>
    </lineage>
</organism>
<name>A0ABZ2PWC8_9BURK</name>
<dbReference type="Proteomes" id="UP001493153">
    <property type="component" value="Chromosome"/>
</dbReference>
<reference evidence="1 2" key="1">
    <citation type="submission" date="2020-09" db="EMBL/GenBank/DDBJ databases">
        <title>Genome sequences of Mycetohabitans spp.</title>
        <authorList>
            <person name="Carter M.E."/>
            <person name="Carpenter S.C.D."/>
            <person name="Bogdanove A.J."/>
        </authorList>
    </citation>
    <scope>NUCLEOTIDE SEQUENCE [LARGE SCALE GENOMIC DNA]</scope>
    <source>
        <strain evidence="1 2">B12</strain>
    </source>
</reference>
<dbReference type="EMBL" id="CP062176">
    <property type="protein sequence ID" value="WXK39414.1"/>
    <property type="molecule type" value="Genomic_DNA"/>
</dbReference>
<protein>
    <submittedName>
        <fullName evidence="1">Uncharacterized protein</fullName>
    </submittedName>
</protein>
<sequence length="465" mass="51686">MTIAKMVDIEPDWTSPYTSYVNNLQQLSSVIPGLSEWLKPELESAKLAQQASDLKQLNEPERVDKFKEIFTRAMALQPRRPQVEAYVIGQMHCLPTYDAYLAAQHVTAKLKQSAPHECHAQYIALSREIPRVVKATPRIIGDWRSPPDTRATLNALLLQLVDAASQLPPHSNSANEKITKKRATEAMLAAVLPMLSAQDLVPRFDALVNIAHTISPKLVAVLASRLPTLSLLPEERAAKFDNLLSIVQKHDGASAPTLAAQLYVLSDNDQPARWHALLQVAIQHRIAGMIQPLLNAAVYLPGEDAGAACAAVRHLADQSLNPSKDRDANVILAAVAGKLSAIPQAEQQPMYEWLLRQVNKFPTQEQVLERSALRSRVELLSCLVTEIHRSPDDKKREVFDMLTRMLDCATPQNSRDAQTALEDPFRLRGRPANFSPSSQPWIEQWSKRCTDPTQSRLARIAFSCG</sequence>
<keyword evidence="2" id="KW-1185">Reference proteome</keyword>
<dbReference type="RefSeq" id="WP_338910571.1">
    <property type="nucleotide sequence ID" value="NZ_CP062176.1"/>
</dbReference>
<accession>A0ABZ2PWC8</accession>
<proteinExistence type="predicted"/>
<gene>
    <name evidence="1" type="ORF">IHE29_09080</name>
</gene>
<evidence type="ECO:0000313" key="1">
    <source>
        <dbReference type="EMBL" id="WXK39414.1"/>
    </source>
</evidence>